<evidence type="ECO:0000259" key="1">
    <source>
        <dbReference type="PROSITE" id="PS51186"/>
    </source>
</evidence>
<gene>
    <name evidence="2" type="ORF">ACFQ0E_13290</name>
</gene>
<reference evidence="3" key="1">
    <citation type="journal article" date="2019" name="Int. J. Syst. Evol. Microbiol.">
        <title>The Global Catalogue of Microorganisms (GCM) 10K type strain sequencing project: providing services to taxonomists for standard genome sequencing and annotation.</title>
        <authorList>
            <consortium name="The Broad Institute Genomics Platform"/>
            <consortium name="The Broad Institute Genome Sequencing Center for Infectious Disease"/>
            <person name="Wu L."/>
            <person name="Ma J."/>
        </authorList>
    </citation>
    <scope>NUCLEOTIDE SEQUENCE [LARGE SCALE GENOMIC DNA]</scope>
    <source>
        <strain evidence="3">CCUG 55585</strain>
    </source>
</reference>
<organism evidence="2 3">
    <name type="scientific">Lysobacter brunescens</name>
    <dbReference type="NCBI Taxonomy" id="262323"/>
    <lineage>
        <taxon>Bacteria</taxon>
        <taxon>Pseudomonadati</taxon>
        <taxon>Pseudomonadota</taxon>
        <taxon>Gammaproteobacteria</taxon>
        <taxon>Lysobacterales</taxon>
        <taxon>Lysobacteraceae</taxon>
        <taxon>Lysobacter</taxon>
    </lineage>
</organism>
<dbReference type="SUPFAM" id="SSF55729">
    <property type="entry name" value="Acyl-CoA N-acyltransferases (Nat)"/>
    <property type="match status" value="1"/>
</dbReference>
<dbReference type="EC" id="2.3.-.-" evidence="2"/>
<dbReference type="InterPro" id="IPR000182">
    <property type="entry name" value="GNAT_dom"/>
</dbReference>
<dbReference type="InterPro" id="IPR016181">
    <property type="entry name" value="Acyl_CoA_acyltransferase"/>
</dbReference>
<keyword evidence="2" id="KW-0808">Transferase</keyword>
<dbReference type="Pfam" id="PF13302">
    <property type="entry name" value="Acetyltransf_3"/>
    <property type="match status" value="1"/>
</dbReference>
<feature type="domain" description="N-acetyltransferase" evidence="1">
    <location>
        <begin position="168"/>
        <end position="324"/>
    </location>
</feature>
<keyword evidence="2" id="KW-0012">Acyltransferase</keyword>
<dbReference type="Proteomes" id="UP001597110">
    <property type="component" value="Unassembled WGS sequence"/>
</dbReference>
<accession>A0ABW2YDP4</accession>
<protein>
    <submittedName>
        <fullName evidence="2">GNAT family N-acetyltransferase</fullName>
        <ecNumber evidence="2">2.3.-.-</ecNumber>
    </submittedName>
</protein>
<evidence type="ECO:0000313" key="2">
    <source>
        <dbReference type="EMBL" id="MFD0726569.1"/>
    </source>
</evidence>
<dbReference type="PANTHER" id="PTHR43441:SF6">
    <property type="entry name" value="N-ACETYLTRANSFERASE DOMAIN-CONTAINING PROTEIN"/>
    <property type="match status" value="1"/>
</dbReference>
<comment type="caution">
    <text evidence="2">The sequence shown here is derived from an EMBL/GenBank/DDBJ whole genome shotgun (WGS) entry which is preliminary data.</text>
</comment>
<dbReference type="Gene3D" id="3.40.630.30">
    <property type="match status" value="1"/>
</dbReference>
<dbReference type="PANTHER" id="PTHR43441">
    <property type="entry name" value="RIBOSOMAL-PROTEIN-SERINE ACETYLTRANSFERASE"/>
    <property type="match status" value="1"/>
</dbReference>
<evidence type="ECO:0000313" key="3">
    <source>
        <dbReference type="Proteomes" id="UP001597110"/>
    </source>
</evidence>
<dbReference type="InterPro" id="IPR051908">
    <property type="entry name" value="Ribosomal_N-acetyltransferase"/>
</dbReference>
<proteinExistence type="predicted"/>
<dbReference type="PROSITE" id="PS51186">
    <property type="entry name" value="GNAT"/>
    <property type="match status" value="1"/>
</dbReference>
<dbReference type="GO" id="GO:0016746">
    <property type="term" value="F:acyltransferase activity"/>
    <property type="evidence" value="ECO:0007669"/>
    <property type="project" value="UniProtKB-KW"/>
</dbReference>
<sequence>MRSKTPETDAAAVPVAQDALLASAFEQLEAEGWSPQVFAARLPGLWEACRTQRADRRTPWLAGMREVARRAWALPETVRDAWTALLAEWADWPLLLAVAAHGGQADDPSERLSQRLALAHFRLGNMAAALSACRRNLLLHPASAWSLELHRACVEWQTFLDRVPPIEDETLRLEPLGHQHCADFAWQYWDPDIARLCCLPVFGDDAAWHRWLDECWGYGDQRLYAVLHRDWGFVGSVSLTLHGDLGFFYYWIGRDFQGQGLGPAAVRLLLSDAFDRHGMRACYAKVFEHNVPSRRALARLGFEALDFRPAPPHDDELLYRLGPPQGRWDSAEALHELFARMGSQTRVAVPSRGALRAPCHA</sequence>
<keyword evidence="3" id="KW-1185">Reference proteome</keyword>
<name>A0ABW2YDP4_9GAMM</name>
<dbReference type="EMBL" id="JBHTIF010000002">
    <property type="protein sequence ID" value="MFD0726569.1"/>
    <property type="molecule type" value="Genomic_DNA"/>
</dbReference>